<organism evidence="3 4">
    <name type="scientific">Vanrija albida</name>
    <dbReference type="NCBI Taxonomy" id="181172"/>
    <lineage>
        <taxon>Eukaryota</taxon>
        <taxon>Fungi</taxon>
        <taxon>Dikarya</taxon>
        <taxon>Basidiomycota</taxon>
        <taxon>Agaricomycotina</taxon>
        <taxon>Tremellomycetes</taxon>
        <taxon>Trichosporonales</taxon>
        <taxon>Trichosporonaceae</taxon>
        <taxon>Vanrija</taxon>
    </lineage>
</organism>
<dbReference type="Gene3D" id="3.30.1370.50">
    <property type="entry name" value="R3H-like domain"/>
    <property type="match status" value="1"/>
</dbReference>
<protein>
    <recommendedName>
        <fullName evidence="2">SUZ domain-containing protein</fullName>
    </recommendedName>
</protein>
<feature type="compositionally biased region" description="Low complexity" evidence="1">
    <location>
        <begin position="608"/>
        <end position="630"/>
    </location>
</feature>
<feature type="region of interest" description="Disordered" evidence="1">
    <location>
        <begin position="1"/>
        <end position="114"/>
    </location>
</feature>
<proteinExistence type="predicted"/>
<dbReference type="EMBL" id="JBBXJM010000002">
    <property type="protein sequence ID" value="KAL1411536.1"/>
    <property type="molecule type" value="Genomic_DNA"/>
</dbReference>
<feature type="compositionally biased region" description="Low complexity" evidence="1">
    <location>
        <begin position="588"/>
        <end position="601"/>
    </location>
</feature>
<feature type="region of interest" description="Disordered" evidence="1">
    <location>
        <begin position="777"/>
        <end position="798"/>
    </location>
</feature>
<feature type="region of interest" description="Disordered" evidence="1">
    <location>
        <begin position="827"/>
        <end position="847"/>
    </location>
</feature>
<feature type="region of interest" description="Disordered" evidence="1">
    <location>
        <begin position="324"/>
        <end position="352"/>
    </location>
</feature>
<evidence type="ECO:0000313" key="4">
    <source>
        <dbReference type="Proteomes" id="UP001565368"/>
    </source>
</evidence>
<sequence length="847" mass="89413">MSAAPAMSGQSVSPQNHLTPRLGAMPLQTPFSALALDGAVAPEPPSVSAETVEDGGADADLSDDIDRDGRSPSPALTVSNGPTSPPSVIDSLAPSNSAMTSPNPTTISTTSLPPPGLPMLGAAAIPTVAVPKAELGFGSLHAEDEIKKALSAKDRIFVLMLGKEFEAFIGRVARREITSRVPTSQASASTSLMDSLGPSKRIDVTASSKYQRMLTYKLAEWYGLRVVPGVDGSMVVGVLGALEEKSLTLKIAVLVPEATAPQTQFRIMQRATPSAGDTENSSRATSVSGEDNGTESSGPRGKTLEERTLAYALARKRIIGEGLEDDGASTSASFPRSRQHSRFGDDEDDMDMIPRRGYQPDMEYTYPSLYPTGDTQGNPGLVQGISMPQNVPPYGYAPMQGGPYQGYMPQGMGYPPNDGRVYMTPYNMPPQQAYGGQMQISGYPQGWQQPPPMQPGPPGMMGGGQMQGMMMPPVGQGGWYPPDMGMAQPPSNMMPMIPQGMPYAPNYPQPQPGPALIQPTPMRHDRHPLSSTSSSISSRSYQDMNSRPHSRGSTTSTRSAASSVRLGAMYPVGGQAPAYGYRQKAVKVSSSSTVGPGVGAVDGRRNGRQSPASTTSSRSSRRASSIQITQPLPGQHPLPQRPDWAANNVPYHPSPLPPPGHPHSDADTSDFPPLHRGSAATNAAEPMQVEKVKMRPSASAWNGATRGQQPQHHHQVVPEPTPQPQSPLTPHAVPAISVFPNPISPKASTPVASHVVVVEADPDFPRRMPSARTPALYDPSAPSAPARAARVSPAPAPVPAAHAASSEVVATDEIIEARIAALNIKGVSIGPPSTRQPPSYAKIVRRD</sequence>
<feature type="region of interest" description="Disordered" evidence="1">
    <location>
        <begin position="502"/>
        <end position="562"/>
    </location>
</feature>
<comment type="caution">
    <text evidence="3">The sequence shown here is derived from an EMBL/GenBank/DDBJ whole genome shotgun (WGS) entry which is preliminary data.</text>
</comment>
<evidence type="ECO:0000313" key="3">
    <source>
        <dbReference type="EMBL" id="KAL1411536.1"/>
    </source>
</evidence>
<feature type="domain" description="SUZ" evidence="2">
    <location>
        <begin position="241"/>
        <end position="323"/>
    </location>
</feature>
<feature type="compositionally biased region" description="Low complexity" evidence="1">
    <location>
        <begin position="551"/>
        <end position="562"/>
    </location>
</feature>
<feature type="compositionally biased region" description="Low complexity" evidence="1">
    <location>
        <begin position="99"/>
        <end position="111"/>
    </location>
</feature>
<keyword evidence="4" id="KW-1185">Reference proteome</keyword>
<feature type="compositionally biased region" description="Pro residues" evidence="1">
    <location>
        <begin position="652"/>
        <end position="661"/>
    </location>
</feature>
<dbReference type="GeneID" id="95983540"/>
<feature type="compositionally biased region" description="Polar residues" evidence="1">
    <location>
        <begin position="8"/>
        <end position="18"/>
    </location>
</feature>
<feature type="compositionally biased region" description="Low complexity" evidence="1">
    <location>
        <begin position="530"/>
        <end position="540"/>
    </location>
</feature>
<accession>A0ABR3Q9Y5</accession>
<feature type="region of interest" description="Disordered" evidence="1">
    <location>
        <begin position="270"/>
        <end position="304"/>
    </location>
</feature>
<dbReference type="Pfam" id="PF12752">
    <property type="entry name" value="SUZ"/>
    <property type="match status" value="1"/>
</dbReference>
<feature type="region of interest" description="Disordered" evidence="1">
    <location>
        <begin position="588"/>
        <end position="732"/>
    </location>
</feature>
<dbReference type="Proteomes" id="UP001565368">
    <property type="component" value="Unassembled WGS sequence"/>
</dbReference>
<dbReference type="InterPro" id="IPR024771">
    <property type="entry name" value="SUZ"/>
</dbReference>
<evidence type="ECO:0000256" key="1">
    <source>
        <dbReference type="SAM" id="MobiDB-lite"/>
    </source>
</evidence>
<gene>
    <name evidence="3" type="ORF">Q8F55_002497</name>
</gene>
<feature type="compositionally biased region" description="Acidic residues" evidence="1">
    <location>
        <begin position="51"/>
        <end position="66"/>
    </location>
</feature>
<feature type="compositionally biased region" description="Low complexity" evidence="1">
    <location>
        <begin position="779"/>
        <end position="798"/>
    </location>
</feature>
<dbReference type="PROSITE" id="PS51673">
    <property type="entry name" value="SUZ"/>
    <property type="match status" value="1"/>
</dbReference>
<dbReference type="InterPro" id="IPR036867">
    <property type="entry name" value="R3H_dom_sf"/>
</dbReference>
<dbReference type="RefSeq" id="XP_069211480.1">
    <property type="nucleotide sequence ID" value="XM_069351094.1"/>
</dbReference>
<reference evidence="3 4" key="1">
    <citation type="submission" date="2023-08" db="EMBL/GenBank/DDBJ databases">
        <title>Annotated Genome Sequence of Vanrija albida AlHP1.</title>
        <authorList>
            <person name="Herzog R."/>
        </authorList>
    </citation>
    <scope>NUCLEOTIDE SEQUENCE [LARGE SCALE GENOMIC DNA]</scope>
    <source>
        <strain evidence="3 4">AlHP1</strain>
    </source>
</reference>
<feature type="compositionally biased region" description="Polar residues" evidence="1">
    <location>
        <begin position="270"/>
        <end position="297"/>
    </location>
</feature>
<name>A0ABR3Q9Y5_9TREE</name>
<evidence type="ECO:0000259" key="2">
    <source>
        <dbReference type="PROSITE" id="PS51673"/>
    </source>
</evidence>